<dbReference type="GO" id="GO:0008168">
    <property type="term" value="F:methyltransferase activity"/>
    <property type="evidence" value="ECO:0007669"/>
    <property type="project" value="InterPro"/>
</dbReference>
<evidence type="ECO:0000313" key="1">
    <source>
        <dbReference type="EMBL" id="KCW68221.1"/>
    </source>
</evidence>
<dbReference type="SUPFAM" id="SSF53335">
    <property type="entry name" value="S-adenosyl-L-methionine-dependent methyltransferases"/>
    <property type="match status" value="1"/>
</dbReference>
<accession>A0A059BQP7</accession>
<dbReference type="AlphaFoldDB" id="A0A059BQP7"/>
<gene>
    <name evidence="1" type="ORF">EUGRSUZ_F01875</name>
</gene>
<dbReference type="InterPro" id="IPR005299">
    <property type="entry name" value="MeTrfase_7"/>
</dbReference>
<dbReference type="Gene3D" id="3.40.50.150">
    <property type="entry name" value="Vaccinia Virus protein VP39"/>
    <property type="match status" value="1"/>
</dbReference>
<organism evidence="1">
    <name type="scientific">Eucalyptus grandis</name>
    <name type="common">Flooded gum</name>
    <dbReference type="NCBI Taxonomy" id="71139"/>
    <lineage>
        <taxon>Eukaryota</taxon>
        <taxon>Viridiplantae</taxon>
        <taxon>Streptophyta</taxon>
        <taxon>Embryophyta</taxon>
        <taxon>Tracheophyta</taxon>
        <taxon>Spermatophyta</taxon>
        <taxon>Magnoliopsida</taxon>
        <taxon>eudicotyledons</taxon>
        <taxon>Gunneridae</taxon>
        <taxon>Pentapetalae</taxon>
        <taxon>rosids</taxon>
        <taxon>malvids</taxon>
        <taxon>Myrtales</taxon>
        <taxon>Myrtaceae</taxon>
        <taxon>Myrtoideae</taxon>
        <taxon>Eucalypteae</taxon>
        <taxon>Eucalyptus</taxon>
    </lineage>
</organism>
<dbReference type="Gramene" id="KCW68221">
    <property type="protein sequence ID" value="KCW68221"/>
    <property type="gene ID" value="EUGRSUZ_F01875"/>
</dbReference>
<dbReference type="Pfam" id="PF03492">
    <property type="entry name" value="Methyltransf_7"/>
    <property type="match status" value="1"/>
</dbReference>
<dbReference type="STRING" id="71139.A0A059BQP7"/>
<dbReference type="InParanoid" id="A0A059BQP7"/>
<name>A0A059BQP7_EUCGR</name>
<protein>
    <submittedName>
        <fullName evidence="1">Uncharacterized protein</fullName>
    </submittedName>
</protein>
<dbReference type="InterPro" id="IPR029063">
    <property type="entry name" value="SAM-dependent_MTases_sf"/>
</dbReference>
<sequence length="219" mass="24445">MTILVSKNDLTLLAGQGHFRPFACLNREGGPPLNKGKLYISKTSPECVARAYADQFKRDFSRFLGSRSAEMVTGGRMVLTLMGRISNNPSSECLLGLVEETKVDSFDAPYYAPSAEELKCEITNEGSFAIDYLETFEASWDYFGCGEEYVQFSGVRVAKMVRAVVESMLESHFGGGILVVMDELFRRYAEMVDDYLSKNRAKNILVVVSLIRKDAPRSL</sequence>
<reference evidence="1" key="1">
    <citation type="submission" date="2013-07" db="EMBL/GenBank/DDBJ databases">
        <title>The genome of Eucalyptus grandis.</title>
        <authorList>
            <person name="Schmutz J."/>
            <person name="Hayes R."/>
            <person name="Myburg A."/>
            <person name="Tuskan G."/>
            <person name="Grattapaglia D."/>
            <person name="Rokhsar D.S."/>
        </authorList>
    </citation>
    <scope>NUCLEOTIDE SEQUENCE</scope>
    <source>
        <tissue evidence="1">Leaf extractions</tissue>
    </source>
</reference>
<dbReference type="EMBL" id="KK198758">
    <property type="protein sequence ID" value="KCW68221.1"/>
    <property type="molecule type" value="Genomic_DNA"/>
</dbReference>
<dbReference type="eggNOG" id="ENOG502QQYU">
    <property type="taxonomic scope" value="Eukaryota"/>
</dbReference>
<dbReference type="OMA" id="TMFKERC"/>
<dbReference type="PANTHER" id="PTHR31009">
    <property type="entry name" value="S-ADENOSYL-L-METHIONINE:CARBOXYL METHYLTRANSFERASE FAMILY PROTEIN"/>
    <property type="match status" value="1"/>
</dbReference>
<proteinExistence type="predicted"/>